<evidence type="ECO:0000313" key="2">
    <source>
        <dbReference type="EMBL" id="KYF41402.1"/>
    </source>
</evidence>
<evidence type="ECO:0000313" key="3">
    <source>
        <dbReference type="Proteomes" id="UP000074247"/>
    </source>
</evidence>
<dbReference type="Proteomes" id="UP000074247">
    <property type="component" value="Unassembled WGS sequence"/>
</dbReference>
<dbReference type="VEuPathDB" id="ToxoDB:TGARI_371000"/>
<feature type="transmembrane region" description="Helical" evidence="1">
    <location>
        <begin position="47"/>
        <end position="71"/>
    </location>
</feature>
<name>A0A139XRJ5_TOXGO</name>
<dbReference type="EMBL" id="AGQS02005233">
    <property type="protein sequence ID" value="KYF41402.1"/>
    <property type="molecule type" value="Genomic_DNA"/>
</dbReference>
<comment type="caution">
    <text evidence="2">The sequence shown here is derived from an EMBL/GenBank/DDBJ whole genome shotgun (WGS) entry which is preliminary data.</text>
</comment>
<protein>
    <recommendedName>
        <fullName evidence="4">Transmembrane protein</fullName>
    </recommendedName>
</protein>
<gene>
    <name evidence="2" type="ORF">TGARI_371000</name>
</gene>
<dbReference type="AlphaFoldDB" id="A0A139XRJ5"/>
<evidence type="ECO:0000256" key="1">
    <source>
        <dbReference type="SAM" id="Phobius"/>
    </source>
</evidence>
<evidence type="ECO:0008006" key="4">
    <source>
        <dbReference type="Google" id="ProtNLM"/>
    </source>
</evidence>
<keyword evidence="1" id="KW-0812">Transmembrane</keyword>
<keyword evidence="1" id="KW-1133">Transmembrane helix</keyword>
<keyword evidence="1" id="KW-0472">Membrane</keyword>
<reference evidence="2 3" key="1">
    <citation type="journal article" date="2016" name="Nat. Commun.">
        <title>Local admixture of amplified and diversified secreted pathogenesis determinants shapes mosaic Toxoplasma gondii genomes.</title>
        <authorList>
            <person name="Lorenzi H."/>
            <person name="Khan A."/>
            <person name="Behnke M.S."/>
            <person name="Namasivayam S."/>
            <person name="Swapna L.S."/>
            <person name="Hadjithomas M."/>
            <person name="Karamycheva S."/>
            <person name="Pinney D."/>
            <person name="Brunk B.P."/>
            <person name="Ajioka J.W."/>
            <person name="Ajzenberg D."/>
            <person name="Boothroyd J.C."/>
            <person name="Boyle J.P."/>
            <person name="Darde M.L."/>
            <person name="Diaz-Miranda M.A."/>
            <person name="Dubey J.P."/>
            <person name="Fritz H.M."/>
            <person name="Gennari S.M."/>
            <person name="Gregory B.D."/>
            <person name="Kim K."/>
            <person name="Saeij J.P."/>
            <person name="Su C."/>
            <person name="White M.W."/>
            <person name="Zhu X.Q."/>
            <person name="Howe D.K."/>
            <person name="Rosenthal B.M."/>
            <person name="Grigg M.E."/>
            <person name="Parkinson J."/>
            <person name="Liu L."/>
            <person name="Kissinger J.C."/>
            <person name="Roos D.S."/>
            <person name="Sibley L.D."/>
        </authorList>
    </citation>
    <scope>NUCLEOTIDE SEQUENCE [LARGE SCALE GENOMIC DNA]</scope>
    <source>
        <strain evidence="2 3">ARI</strain>
    </source>
</reference>
<accession>A0A139XRJ5</accession>
<proteinExistence type="predicted"/>
<sequence>MNPWNACSNIPPFWHPRGSWACAALLAGTGKLHSGVLGSGLSAKERFLLFVGFHFVGSPAFSSVLFGRALFDSELRAIRCKPVDLLAAWNAQEKLMGSPVSQGATHPQWD</sequence>
<organism evidence="2 3">
    <name type="scientific">Toxoplasma gondii ARI</name>
    <dbReference type="NCBI Taxonomy" id="1074872"/>
    <lineage>
        <taxon>Eukaryota</taxon>
        <taxon>Sar</taxon>
        <taxon>Alveolata</taxon>
        <taxon>Apicomplexa</taxon>
        <taxon>Conoidasida</taxon>
        <taxon>Coccidia</taxon>
        <taxon>Eucoccidiorida</taxon>
        <taxon>Eimeriorina</taxon>
        <taxon>Sarcocystidae</taxon>
        <taxon>Toxoplasma</taxon>
    </lineage>
</organism>